<dbReference type="AlphaFoldDB" id="A0A1B9BV42"/>
<evidence type="ECO:0000313" key="1">
    <source>
        <dbReference type="EMBL" id="OCB01539.1"/>
    </source>
</evidence>
<evidence type="ECO:0000313" key="2">
    <source>
        <dbReference type="Proteomes" id="UP000093129"/>
    </source>
</evidence>
<comment type="caution">
    <text evidence="1">The sequence shown here is derived from an EMBL/GenBank/DDBJ whole genome shotgun (WGS) entry which is preliminary data.</text>
</comment>
<accession>A0A1B9BV42</accession>
<dbReference type="Proteomes" id="UP000093129">
    <property type="component" value="Unassembled WGS sequence"/>
</dbReference>
<dbReference type="EMBL" id="MASQ01000137">
    <property type="protein sequence ID" value="OCB01539.1"/>
    <property type="molecule type" value="Genomic_DNA"/>
</dbReference>
<organism evidence="1 2">
    <name type="scientific">Acidithiobacillus ferrivorans</name>
    <dbReference type="NCBI Taxonomy" id="160808"/>
    <lineage>
        <taxon>Bacteria</taxon>
        <taxon>Pseudomonadati</taxon>
        <taxon>Pseudomonadota</taxon>
        <taxon>Acidithiobacillia</taxon>
        <taxon>Acidithiobacillales</taxon>
        <taxon>Acidithiobacillaceae</taxon>
        <taxon>Acidithiobacillus</taxon>
    </lineage>
</organism>
<sequence>MHRQFSISSRRSLPILASQRLSGSTLGEGMDWMTRNRVSVLAQSVSRCFLDHVIDRKLPLILMKRLAYLTVFEQGRFECFLGVHVGLFSLLNS</sequence>
<protein>
    <submittedName>
        <fullName evidence="1">Uncharacterized protein</fullName>
    </submittedName>
</protein>
<name>A0A1B9BV42_9PROT</name>
<gene>
    <name evidence="1" type="ORF">BBC27_03415</name>
</gene>
<proteinExistence type="predicted"/>
<reference evidence="1 2" key="1">
    <citation type="submission" date="2016-07" db="EMBL/GenBank/DDBJ databases">
        <title>Draft genome of a psychrotolerant acidophile Acidithiobacillus ferrivorans strain YL15.</title>
        <authorList>
            <person name="Peng T."/>
            <person name="Ma L."/>
            <person name="Nan M."/>
            <person name="An N."/>
            <person name="Wang M."/>
            <person name="Qiu G."/>
            <person name="Zeng W."/>
        </authorList>
    </citation>
    <scope>NUCLEOTIDE SEQUENCE [LARGE SCALE GENOMIC DNA]</scope>
    <source>
        <strain evidence="1 2">YL15</strain>
    </source>
</reference>